<dbReference type="AlphaFoldDB" id="A0AAV5T5D6"/>
<proteinExistence type="predicted"/>
<feature type="non-terminal residue" evidence="1">
    <location>
        <position position="1"/>
    </location>
</feature>
<name>A0AAV5T5D6_9BILA</name>
<sequence length="71" mass="7890">NHQVANQSLEKEPKEDPIGLVLFENEEDDTSPPGAPLSSVFTGLPRFTYQPRAGEVMKDEDSHMDSNISFV</sequence>
<evidence type="ECO:0000313" key="2">
    <source>
        <dbReference type="Proteomes" id="UP001432027"/>
    </source>
</evidence>
<gene>
    <name evidence="1" type="ORF">PENTCL1PPCAC_12967</name>
</gene>
<accession>A0AAV5T5D6</accession>
<keyword evidence="2" id="KW-1185">Reference proteome</keyword>
<dbReference type="EMBL" id="BTSX01000003">
    <property type="protein sequence ID" value="GMS90792.1"/>
    <property type="molecule type" value="Genomic_DNA"/>
</dbReference>
<evidence type="ECO:0000313" key="1">
    <source>
        <dbReference type="EMBL" id="GMS90792.1"/>
    </source>
</evidence>
<dbReference type="Proteomes" id="UP001432027">
    <property type="component" value="Unassembled WGS sequence"/>
</dbReference>
<reference evidence="1" key="1">
    <citation type="submission" date="2023-10" db="EMBL/GenBank/DDBJ databases">
        <title>Genome assembly of Pristionchus species.</title>
        <authorList>
            <person name="Yoshida K."/>
            <person name="Sommer R.J."/>
        </authorList>
    </citation>
    <scope>NUCLEOTIDE SEQUENCE</scope>
    <source>
        <strain evidence="1">RS0144</strain>
    </source>
</reference>
<organism evidence="1 2">
    <name type="scientific">Pristionchus entomophagus</name>
    <dbReference type="NCBI Taxonomy" id="358040"/>
    <lineage>
        <taxon>Eukaryota</taxon>
        <taxon>Metazoa</taxon>
        <taxon>Ecdysozoa</taxon>
        <taxon>Nematoda</taxon>
        <taxon>Chromadorea</taxon>
        <taxon>Rhabditida</taxon>
        <taxon>Rhabditina</taxon>
        <taxon>Diplogasteromorpha</taxon>
        <taxon>Diplogasteroidea</taxon>
        <taxon>Neodiplogasteridae</taxon>
        <taxon>Pristionchus</taxon>
    </lineage>
</organism>
<protein>
    <submittedName>
        <fullName evidence="1">Uncharacterized protein</fullName>
    </submittedName>
</protein>
<comment type="caution">
    <text evidence="1">The sequence shown here is derived from an EMBL/GenBank/DDBJ whole genome shotgun (WGS) entry which is preliminary data.</text>
</comment>